<evidence type="ECO:0000259" key="1">
    <source>
        <dbReference type="PROSITE" id="PS51186"/>
    </source>
</evidence>
<comment type="caution">
    <text evidence="2">The sequence shown here is derived from an EMBL/GenBank/DDBJ whole genome shotgun (WGS) entry which is preliminary data.</text>
</comment>
<reference evidence="3" key="1">
    <citation type="submission" date="2015-09" db="EMBL/GenBank/DDBJ databases">
        <authorList>
            <person name="Fill T.P."/>
            <person name="Baretta J.F."/>
            <person name="de Almeida L.G."/>
            <person name="Rocha M."/>
            <person name="de Souza D.H."/>
            <person name="Malavazi I."/>
            <person name="Cerdeira L.T."/>
            <person name="Hong H."/>
            <person name="Samborskyy M."/>
            <person name="de Vasconcelos A.T."/>
            <person name="Leadlay P."/>
            <person name="Rodrigues-Filho E."/>
        </authorList>
    </citation>
    <scope>NUCLEOTIDE SEQUENCE [LARGE SCALE GENOMIC DNA]</scope>
    <source>
        <strain evidence="3">LaBioMMi 136</strain>
    </source>
</reference>
<dbReference type="PANTHER" id="PTHR42791:SF16">
    <property type="entry name" value="N-ACETYLTRANSFERASE DOMAIN-CONTAINING PROTEIN"/>
    <property type="match status" value="1"/>
</dbReference>
<dbReference type="AlphaFoldDB" id="A0A1S9RAP9"/>
<evidence type="ECO:0000313" key="3">
    <source>
        <dbReference type="Proteomes" id="UP000190744"/>
    </source>
</evidence>
<accession>A0A1S9RAP9</accession>
<dbReference type="Proteomes" id="UP000190744">
    <property type="component" value="Unassembled WGS sequence"/>
</dbReference>
<feature type="domain" description="N-acetyltransferase" evidence="1">
    <location>
        <begin position="170"/>
        <end position="251"/>
    </location>
</feature>
<dbReference type="PANTHER" id="PTHR42791">
    <property type="entry name" value="GNAT FAMILY ACETYLTRANSFERASE"/>
    <property type="match status" value="1"/>
</dbReference>
<dbReference type="EMBL" id="LJBN01000222">
    <property type="protein sequence ID" value="OOQ82330.1"/>
    <property type="molecule type" value="Genomic_DNA"/>
</dbReference>
<sequence length="252" mass="29152">MDSSQKGLTMSSFQQKGSNILIRPTHYSDIRFMANIAAAEYRDSVLSNFLCPYRHQYPNHFNRRFLHFFQARHFDPRSIGFVAVESSSPNKPVGYIQITRLGDDEPAKRLIAARDTLWRRLCHWLLQTQMSIVNYLWPDRSTDREAARQFDESAQRDSEKYWESDEMKAKVGNRWHVKSLVVASSHQRRGIGQRLMAEAMQRAQQEGVVVGLEASADGEKLYRSLGFEMRGPYSMVVGPPRGGFMMWTPQRT</sequence>
<dbReference type="Gene3D" id="3.40.630.30">
    <property type="match status" value="1"/>
</dbReference>
<dbReference type="GO" id="GO:0016747">
    <property type="term" value="F:acyltransferase activity, transferring groups other than amino-acyl groups"/>
    <property type="evidence" value="ECO:0007669"/>
    <property type="project" value="InterPro"/>
</dbReference>
<dbReference type="InterPro" id="IPR016181">
    <property type="entry name" value="Acyl_CoA_acyltransferase"/>
</dbReference>
<name>A0A1S9RAP9_PENBI</name>
<gene>
    <name evidence="2" type="ORF">PEBR_39458</name>
</gene>
<dbReference type="CDD" id="cd04301">
    <property type="entry name" value="NAT_SF"/>
    <property type="match status" value="1"/>
</dbReference>
<dbReference type="Pfam" id="PF00583">
    <property type="entry name" value="Acetyltransf_1"/>
    <property type="match status" value="1"/>
</dbReference>
<proteinExistence type="predicted"/>
<dbReference type="InterPro" id="IPR000182">
    <property type="entry name" value="GNAT_dom"/>
</dbReference>
<dbReference type="SUPFAM" id="SSF55729">
    <property type="entry name" value="Acyl-CoA N-acyltransferases (Nat)"/>
    <property type="match status" value="1"/>
</dbReference>
<protein>
    <recommendedName>
        <fullName evidence="1">N-acetyltransferase domain-containing protein</fullName>
    </recommendedName>
</protein>
<dbReference type="PROSITE" id="PS51186">
    <property type="entry name" value="GNAT"/>
    <property type="match status" value="1"/>
</dbReference>
<dbReference type="InterPro" id="IPR052523">
    <property type="entry name" value="Trichothecene_AcTrans"/>
</dbReference>
<evidence type="ECO:0000313" key="2">
    <source>
        <dbReference type="EMBL" id="OOQ82330.1"/>
    </source>
</evidence>
<organism evidence="2 3">
    <name type="scientific">Penicillium brasilianum</name>
    <dbReference type="NCBI Taxonomy" id="104259"/>
    <lineage>
        <taxon>Eukaryota</taxon>
        <taxon>Fungi</taxon>
        <taxon>Dikarya</taxon>
        <taxon>Ascomycota</taxon>
        <taxon>Pezizomycotina</taxon>
        <taxon>Eurotiomycetes</taxon>
        <taxon>Eurotiomycetidae</taxon>
        <taxon>Eurotiales</taxon>
        <taxon>Aspergillaceae</taxon>
        <taxon>Penicillium</taxon>
    </lineage>
</organism>